<keyword evidence="2" id="KW-1185">Reference proteome</keyword>
<dbReference type="STRING" id="84531.LA76x_4944"/>
<accession>A0A0S2FHL4</accession>
<sequence>MQRAMLRPKQRPRSHDPAAYYNEIDPYLCGWLRNLIAADLILPGDVDDRDIRSVRADDLRGYGQCHFFAGIGGFAYACRLAGWPDDEPVWTLASPASRSALQAASARKRTTATSGRNCAALLHRRAPLYSWPRTLLASSRWASTEFLLTWRLKATPAGRLLFQLAPSTPRTDATGFGSSVAVWPTATANDPEKRGDFAAERRNGLPGVAKAVWSTLGRATARRAGRINSSAVGRPDR</sequence>
<evidence type="ECO:0000313" key="1">
    <source>
        <dbReference type="EMBL" id="ALN83046.1"/>
    </source>
</evidence>
<gene>
    <name evidence="1" type="ORF">LA76x_4944</name>
</gene>
<organism evidence="1 2">
    <name type="scientific">Lysobacter antibioticus</name>
    <dbReference type="NCBI Taxonomy" id="84531"/>
    <lineage>
        <taxon>Bacteria</taxon>
        <taxon>Pseudomonadati</taxon>
        <taxon>Pseudomonadota</taxon>
        <taxon>Gammaproteobacteria</taxon>
        <taxon>Lysobacterales</taxon>
        <taxon>Lysobacteraceae</taxon>
        <taxon>Lysobacter</taxon>
    </lineage>
</organism>
<dbReference type="KEGG" id="lab:LA76x_4944"/>
<proteinExistence type="predicted"/>
<name>A0A0S2FHL4_LYSAN</name>
<dbReference type="REBASE" id="131546">
    <property type="entry name" value="M.Lan76ORF4944P"/>
</dbReference>
<protein>
    <submittedName>
        <fullName evidence="1">Putative methyl transferase protein</fullName>
    </submittedName>
</protein>
<reference evidence="1 2" key="1">
    <citation type="journal article" date="2015" name="BMC Genomics">
        <title>Comparative genomics and metabolic profiling of the genus Lysobacter.</title>
        <authorList>
            <person name="de Bruijn I."/>
            <person name="Cheng X."/>
            <person name="de Jager V."/>
            <person name="Exposito R.G."/>
            <person name="Watrous J."/>
            <person name="Patel N."/>
            <person name="Postma J."/>
            <person name="Dorrestein P.C."/>
            <person name="Kobayashi D."/>
            <person name="Raaijmakers J.M."/>
        </authorList>
    </citation>
    <scope>NUCLEOTIDE SEQUENCE [LARGE SCALE GENOMIC DNA]</scope>
    <source>
        <strain evidence="1 2">76</strain>
    </source>
</reference>
<dbReference type="Proteomes" id="UP000060787">
    <property type="component" value="Chromosome"/>
</dbReference>
<dbReference type="GO" id="GO:0016740">
    <property type="term" value="F:transferase activity"/>
    <property type="evidence" value="ECO:0007669"/>
    <property type="project" value="UniProtKB-KW"/>
</dbReference>
<keyword evidence="1" id="KW-0808">Transferase</keyword>
<dbReference type="PATRIC" id="fig|84531.8.peg.4934"/>
<dbReference type="AlphaFoldDB" id="A0A0S2FHL4"/>
<dbReference type="EMBL" id="CP011129">
    <property type="protein sequence ID" value="ALN83046.1"/>
    <property type="molecule type" value="Genomic_DNA"/>
</dbReference>
<evidence type="ECO:0000313" key="2">
    <source>
        <dbReference type="Proteomes" id="UP000060787"/>
    </source>
</evidence>